<feature type="domain" description="Tip attachment protein J" evidence="1">
    <location>
        <begin position="461"/>
        <end position="592"/>
    </location>
</feature>
<evidence type="ECO:0000259" key="1">
    <source>
        <dbReference type="Pfam" id="PF13550"/>
    </source>
</evidence>
<keyword evidence="3" id="KW-1185">Reference proteome</keyword>
<dbReference type="RefSeq" id="WP_119134941.1">
    <property type="nucleotide sequence ID" value="NZ_QXXQ01000005.1"/>
</dbReference>
<reference evidence="2 3" key="1">
    <citation type="submission" date="2018-09" db="EMBL/GenBank/DDBJ databases">
        <title>Gemmobacter lutimaris sp. nov., a marine bacterium isolated from tidal flat.</title>
        <authorList>
            <person name="Lee D.W."/>
            <person name="Yoo Y."/>
            <person name="Kim J.-J."/>
            <person name="Kim B.S."/>
        </authorList>
    </citation>
    <scope>NUCLEOTIDE SEQUENCE [LARGE SCALE GENOMIC DNA]</scope>
    <source>
        <strain evidence="2 3">YJ-T1-11</strain>
    </source>
</reference>
<dbReference type="Pfam" id="PF13550">
    <property type="entry name" value="Phage-tail_3"/>
    <property type="match status" value="1"/>
</dbReference>
<dbReference type="InterPro" id="IPR032876">
    <property type="entry name" value="J_dom"/>
</dbReference>
<evidence type="ECO:0000313" key="3">
    <source>
        <dbReference type="Proteomes" id="UP000266649"/>
    </source>
</evidence>
<dbReference type="AlphaFoldDB" id="A0A398BVH0"/>
<comment type="caution">
    <text evidence="2">The sequence shown here is derived from an EMBL/GenBank/DDBJ whole genome shotgun (WGS) entry which is preliminary data.</text>
</comment>
<organism evidence="2 3">
    <name type="scientific">Gemmobacter lutimaris</name>
    <dbReference type="NCBI Taxonomy" id="2306023"/>
    <lineage>
        <taxon>Bacteria</taxon>
        <taxon>Pseudomonadati</taxon>
        <taxon>Pseudomonadota</taxon>
        <taxon>Alphaproteobacteria</taxon>
        <taxon>Rhodobacterales</taxon>
        <taxon>Paracoccaceae</taxon>
        <taxon>Gemmobacter</taxon>
    </lineage>
</organism>
<proteinExistence type="predicted"/>
<evidence type="ECO:0000313" key="2">
    <source>
        <dbReference type="EMBL" id="RID91880.1"/>
    </source>
</evidence>
<name>A0A398BVH0_9RHOB</name>
<dbReference type="OrthoDB" id="5917852at2"/>
<protein>
    <recommendedName>
        <fullName evidence="1">Tip attachment protein J domain-containing protein</fullName>
    </recommendedName>
</protein>
<dbReference type="EMBL" id="QXXQ01000005">
    <property type="protein sequence ID" value="RID91880.1"/>
    <property type="molecule type" value="Genomic_DNA"/>
</dbReference>
<accession>A0A398BVH0</accession>
<sequence length="980" mass="108816">MGGKNSVKVYDYQLSVHYAICHGPIDSINQVRIKDKRVWCGAVTERRDVCIDLPEVFGGDGKEGGVRGIVECYPGTFDQVASEPLAKRMGLTPATAPGYRGIASLFFRGMFEAGFKWVTNNPYVPSLDVSVTKLFRELNDDYAAIWPLGEPEPDMTNGWNIPLVPDGNTYEMPVILSNGITIPGIGPAEPIGSFSRISTYENVYCGVEFENPGFIQGEYYRTKVPADGDTAEPLSVTNDKRPSIEEIDAGLAHLDVFLVSEFQSNSGRVDGLGVTQYYVWFYGGETNPETGAFEPGELISTYPKFYATVGRNSGGKNTIDRNWPIPPGTRFIRQYYGYRPWPGSSYVSTPEKTVKVNWSGLEYTHCAIAEGGMLPDANPANFLWELFINKDWGLGEDVSQMNEVSFQAASQTLFNERFGISFKWMEQADGETIAKEVIDHIKALMFQDPVDARWNIKLLRNDYDIGGLTIIGPSECEITEGRRRLWSEVTNEIVVTYTDPTTEESATVTAHNNAALAIQSGISSDSRNYYMVRNANLAQALADRDVAEVGYPLWSGTLRLSRKFWAVRPGAVFRLNYPDEEIEDMVIRVMTVQPGTPQDRNLVVTVVEDIFSVSHTVYRTPQDRLLPEAPQRPVPMIHQTAIALPYPMAILGGATPEQIEQNAPGQIVVPMASHPDMNPNDIEVWIHTDTELVSGFPYWRNSGRVGECEARELPFAMAQEVESVLPRELIDEMGHGFIFPGDFLMLGQGDLGSEIIRLDSFNISAQEWDVTRGMFDTIPRQWDAGTLLWRLPSSASDAIDTLLIPGLDGLDLRFLPRVAGQRLHLSEADTVFYGEVLPRLHAPIRPANCQVMNGGTGFGFAQALFETEPYPTNITVSWSNRNRLDEDALQPRWDAPSTGIEAGQTTTIRIYDLGGSLLTEYPGLTGTSHTFPAADFGSARKGWVEFVAVHDGYESIQNARRYVRIGLAAGWGLDWGNNWG</sequence>
<gene>
    <name evidence="2" type="ORF">D2N39_11635</name>
</gene>
<dbReference type="Proteomes" id="UP000266649">
    <property type="component" value="Unassembled WGS sequence"/>
</dbReference>